<dbReference type="InParanoid" id="A0A0D0DJR8"/>
<name>A0A0D0DJR8_9AGAM</name>
<feature type="non-terminal residue" evidence="2">
    <location>
        <position position="1"/>
    </location>
</feature>
<dbReference type="Gene3D" id="3.40.50.300">
    <property type="entry name" value="P-loop containing nucleotide triphosphate hydrolases"/>
    <property type="match status" value="1"/>
</dbReference>
<organism evidence="2 3">
    <name type="scientific">Paxillus rubicundulus Ve08.2h10</name>
    <dbReference type="NCBI Taxonomy" id="930991"/>
    <lineage>
        <taxon>Eukaryota</taxon>
        <taxon>Fungi</taxon>
        <taxon>Dikarya</taxon>
        <taxon>Basidiomycota</taxon>
        <taxon>Agaricomycotina</taxon>
        <taxon>Agaricomycetes</taxon>
        <taxon>Agaricomycetidae</taxon>
        <taxon>Boletales</taxon>
        <taxon>Paxilineae</taxon>
        <taxon>Paxillaceae</taxon>
        <taxon>Paxillus</taxon>
    </lineage>
</organism>
<evidence type="ECO:0000259" key="1">
    <source>
        <dbReference type="Pfam" id="PF01926"/>
    </source>
</evidence>
<evidence type="ECO:0000313" key="3">
    <source>
        <dbReference type="Proteomes" id="UP000054538"/>
    </source>
</evidence>
<sequence>PYNVVFIGETGVGKSSVIQRIAGTETGTINNDTAGATTLSKASDVTIHAKRYHIWDTAGLGEGSEGRVPAKEAEKALKKLLSDLTQSRGVHLLVFCMRQGRITTALEGIYRKFVLGVCQEKVPAVLVVTGLDVEAEREGWWTRNGAKFEGHGMRFRGNACVGWAPRDPAGAETLRSLISQYADRGITGRPKEKKGGFCIIA</sequence>
<evidence type="ECO:0000313" key="2">
    <source>
        <dbReference type="EMBL" id="KIK91373.1"/>
    </source>
</evidence>
<feature type="domain" description="G" evidence="1">
    <location>
        <begin position="3"/>
        <end position="105"/>
    </location>
</feature>
<dbReference type="OrthoDB" id="8954335at2759"/>
<dbReference type="InterPro" id="IPR027417">
    <property type="entry name" value="P-loop_NTPase"/>
</dbReference>
<gene>
    <name evidence="2" type="ORF">PAXRUDRAFT_149640</name>
</gene>
<dbReference type="PRINTS" id="PR00449">
    <property type="entry name" value="RASTRNSFRMNG"/>
</dbReference>
<dbReference type="SUPFAM" id="SSF52540">
    <property type="entry name" value="P-loop containing nucleoside triphosphate hydrolases"/>
    <property type="match status" value="1"/>
</dbReference>
<dbReference type="Pfam" id="PF01926">
    <property type="entry name" value="MMR_HSR1"/>
    <property type="match status" value="1"/>
</dbReference>
<dbReference type="HOGENOM" id="CLU_050405_1_0_1"/>
<dbReference type="CDD" id="cd00882">
    <property type="entry name" value="Ras_like_GTPase"/>
    <property type="match status" value="1"/>
</dbReference>
<reference evidence="2 3" key="1">
    <citation type="submission" date="2014-04" db="EMBL/GenBank/DDBJ databases">
        <authorList>
            <consortium name="DOE Joint Genome Institute"/>
            <person name="Kuo A."/>
            <person name="Kohler A."/>
            <person name="Jargeat P."/>
            <person name="Nagy L.G."/>
            <person name="Floudas D."/>
            <person name="Copeland A."/>
            <person name="Barry K.W."/>
            <person name="Cichocki N."/>
            <person name="Veneault-Fourrey C."/>
            <person name="LaButti K."/>
            <person name="Lindquist E.A."/>
            <person name="Lipzen A."/>
            <person name="Lundell T."/>
            <person name="Morin E."/>
            <person name="Murat C."/>
            <person name="Sun H."/>
            <person name="Tunlid A."/>
            <person name="Henrissat B."/>
            <person name="Grigoriev I.V."/>
            <person name="Hibbett D.S."/>
            <person name="Martin F."/>
            <person name="Nordberg H.P."/>
            <person name="Cantor M.N."/>
            <person name="Hua S.X."/>
        </authorList>
    </citation>
    <scope>NUCLEOTIDE SEQUENCE [LARGE SCALE GENOMIC DNA]</scope>
    <source>
        <strain evidence="2 3">Ve08.2h10</strain>
    </source>
</reference>
<accession>A0A0D0DJR8</accession>
<dbReference type="Proteomes" id="UP000054538">
    <property type="component" value="Unassembled WGS sequence"/>
</dbReference>
<keyword evidence="3" id="KW-1185">Reference proteome</keyword>
<protein>
    <recommendedName>
        <fullName evidence="1">G domain-containing protein</fullName>
    </recommendedName>
</protein>
<dbReference type="AlphaFoldDB" id="A0A0D0DJR8"/>
<reference evidence="3" key="2">
    <citation type="submission" date="2015-01" db="EMBL/GenBank/DDBJ databases">
        <title>Evolutionary Origins and Diversification of the Mycorrhizal Mutualists.</title>
        <authorList>
            <consortium name="DOE Joint Genome Institute"/>
            <consortium name="Mycorrhizal Genomics Consortium"/>
            <person name="Kohler A."/>
            <person name="Kuo A."/>
            <person name="Nagy L.G."/>
            <person name="Floudas D."/>
            <person name="Copeland A."/>
            <person name="Barry K.W."/>
            <person name="Cichocki N."/>
            <person name="Veneault-Fourrey C."/>
            <person name="LaButti K."/>
            <person name="Lindquist E.A."/>
            <person name="Lipzen A."/>
            <person name="Lundell T."/>
            <person name="Morin E."/>
            <person name="Murat C."/>
            <person name="Riley R."/>
            <person name="Ohm R."/>
            <person name="Sun H."/>
            <person name="Tunlid A."/>
            <person name="Henrissat B."/>
            <person name="Grigoriev I.V."/>
            <person name="Hibbett D.S."/>
            <person name="Martin F."/>
        </authorList>
    </citation>
    <scope>NUCLEOTIDE SEQUENCE [LARGE SCALE GENOMIC DNA]</scope>
    <source>
        <strain evidence="3">Ve08.2h10</strain>
    </source>
</reference>
<dbReference type="GO" id="GO:0005525">
    <property type="term" value="F:GTP binding"/>
    <property type="evidence" value="ECO:0007669"/>
    <property type="project" value="InterPro"/>
</dbReference>
<dbReference type="EMBL" id="KN825394">
    <property type="protein sequence ID" value="KIK91373.1"/>
    <property type="molecule type" value="Genomic_DNA"/>
</dbReference>
<dbReference type="InterPro" id="IPR006073">
    <property type="entry name" value="GTP-bd"/>
</dbReference>
<proteinExistence type="predicted"/>